<comment type="caution">
    <text evidence="1">The sequence shown here is derived from an EMBL/GenBank/DDBJ whole genome shotgun (WGS) entry which is preliminary data.</text>
</comment>
<name>A0AAP0JCS7_9MAGN</name>
<gene>
    <name evidence="1" type="ORF">Scep_011212</name>
</gene>
<dbReference type="AlphaFoldDB" id="A0AAP0JCS7"/>
<evidence type="ECO:0008006" key="3">
    <source>
        <dbReference type="Google" id="ProtNLM"/>
    </source>
</evidence>
<keyword evidence="2" id="KW-1185">Reference proteome</keyword>
<evidence type="ECO:0000313" key="2">
    <source>
        <dbReference type="Proteomes" id="UP001419268"/>
    </source>
</evidence>
<dbReference type="PANTHER" id="PTHR31973:SF195">
    <property type="entry name" value="MUDR FAMILY TRANSPOSASE"/>
    <property type="match status" value="1"/>
</dbReference>
<accession>A0AAP0JCS7</accession>
<dbReference type="Proteomes" id="UP001419268">
    <property type="component" value="Unassembled WGS sequence"/>
</dbReference>
<protein>
    <recommendedName>
        <fullName evidence="3">Transposase</fullName>
    </recommendedName>
</protein>
<dbReference type="EMBL" id="JBBNAG010000005">
    <property type="protein sequence ID" value="KAK9131684.1"/>
    <property type="molecule type" value="Genomic_DNA"/>
</dbReference>
<evidence type="ECO:0000313" key="1">
    <source>
        <dbReference type="EMBL" id="KAK9131684.1"/>
    </source>
</evidence>
<dbReference type="PANTHER" id="PTHR31973">
    <property type="entry name" value="POLYPROTEIN, PUTATIVE-RELATED"/>
    <property type="match status" value="1"/>
</dbReference>
<sequence length="136" mass="16204">MNNPQNGWTRERAHHRFCLRHICSNFNMRFGSKELKDMVYLAGAQHQPRKFKAVMTELQEMNAECIAWFNDLDRAQWTNAYDKGYRYGWMTTNLAECFNGVLKGVRFYPITALVQVTFYRVLEFFNKRRDEIGANF</sequence>
<reference evidence="1 2" key="1">
    <citation type="submission" date="2024-01" db="EMBL/GenBank/DDBJ databases">
        <title>Genome assemblies of Stephania.</title>
        <authorList>
            <person name="Yang L."/>
        </authorList>
    </citation>
    <scope>NUCLEOTIDE SEQUENCE [LARGE SCALE GENOMIC DNA]</scope>
    <source>
        <strain evidence="1">JXDWG</strain>
        <tissue evidence="1">Leaf</tissue>
    </source>
</reference>
<organism evidence="1 2">
    <name type="scientific">Stephania cephalantha</name>
    <dbReference type="NCBI Taxonomy" id="152367"/>
    <lineage>
        <taxon>Eukaryota</taxon>
        <taxon>Viridiplantae</taxon>
        <taxon>Streptophyta</taxon>
        <taxon>Embryophyta</taxon>
        <taxon>Tracheophyta</taxon>
        <taxon>Spermatophyta</taxon>
        <taxon>Magnoliopsida</taxon>
        <taxon>Ranunculales</taxon>
        <taxon>Menispermaceae</taxon>
        <taxon>Menispermoideae</taxon>
        <taxon>Cissampelideae</taxon>
        <taxon>Stephania</taxon>
    </lineage>
</organism>
<proteinExistence type="predicted"/>